<protein>
    <submittedName>
        <fullName evidence="2">Uncharacterized protein</fullName>
    </submittedName>
</protein>
<feature type="region of interest" description="Disordered" evidence="1">
    <location>
        <begin position="1"/>
        <end position="20"/>
    </location>
</feature>
<keyword evidence="3" id="KW-1185">Reference proteome</keyword>
<proteinExistence type="predicted"/>
<dbReference type="EMBL" id="BPPX01000001">
    <property type="protein sequence ID" value="GJC77505.1"/>
    <property type="molecule type" value="Genomic_DNA"/>
</dbReference>
<sequence>MSNAEEAAPRLRAEQSRAEQREMWSRKRFLCAVGKYVAPSLAAATGKKLELELQLQAQRAGAGRAGARAVAVATMSTKPMTPW</sequence>
<evidence type="ECO:0000313" key="3">
    <source>
        <dbReference type="Proteomes" id="UP001055172"/>
    </source>
</evidence>
<gene>
    <name evidence="2" type="ORF">ColLi_00343</name>
</gene>
<name>A0AA37GBA9_9PEZI</name>
<reference evidence="2 3" key="1">
    <citation type="submission" date="2021-07" db="EMBL/GenBank/DDBJ databases">
        <title>Genome data of Colletotrichum spaethianum.</title>
        <authorList>
            <person name="Utami Y.D."/>
            <person name="Hiruma K."/>
        </authorList>
    </citation>
    <scope>NUCLEOTIDE SEQUENCE [LARGE SCALE GENOMIC DNA]</scope>
    <source>
        <strain evidence="2 3">MAFF 242679</strain>
    </source>
</reference>
<dbReference type="AlphaFoldDB" id="A0AA37GBA9"/>
<organism evidence="2 3">
    <name type="scientific">Colletotrichum liriopes</name>
    <dbReference type="NCBI Taxonomy" id="708192"/>
    <lineage>
        <taxon>Eukaryota</taxon>
        <taxon>Fungi</taxon>
        <taxon>Dikarya</taxon>
        <taxon>Ascomycota</taxon>
        <taxon>Pezizomycotina</taxon>
        <taxon>Sordariomycetes</taxon>
        <taxon>Hypocreomycetidae</taxon>
        <taxon>Glomerellales</taxon>
        <taxon>Glomerellaceae</taxon>
        <taxon>Colletotrichum</taxon>
        <taxon>Colletotrichum spaethianum species complex</taxon>
    </lineage>
</organism>
<dbReference type="Proteomes" id="UP001055172">
    <property type="component" value="Unassembled WGS sequence"/>
</dbReference>
<accession>A0AA37GBA9</accession>
<evidence type="ECO:0000313" key="2">
    <source>
        <dbReference type="EMBL" id="GJC77505.1"/>
    </source>
</evidence>
<comment type="caution">
    <text evidence="2">The sequence shown here is derived from an EMBL/GenBank/DDBJ whole genome shotgun (WGS) entry which is preliminary data.</text>
</comment>
<evidence type="ECO:0000256" key="1">
    <source>
        <dbReference type="SAM" id="MobiDB-lite"/>
    </source>
</evidence>
<feature type="compositionally biased region" description="Basic and acidic residues" evidence="1">
    <location>
        <begin position="7"/>
        <end position="20"/>
    </location>
</feature>